<dbReference type="Gene3D" id="1.20.120.450">
    <property type="entry name" value="dinb family like domain"/>
    <property type="match status" value="1"/>
</dbReference>
<protein>
    <submittedName>
        <fullName evidence="3">Damage-inducible protein DinB</fullName>
    </submittedName>
</protein>
<dbReference type="InterPro" id="IPR007837">
    <property type="entry name" value="DinB"/>
</dbReference>
<comment type="similarity">
    <text evidence="1">Belongs to the DinB family.</text>
</comment>
<dbReference type="Proteomes" id="UP001162135">
    <property type="component" value="Unassembled WGS sequence"/>
</dbReference>
<accession>A0ABT6I4Q4</accession>
<proteinExistence type="inferred from homology"/>
<gene>
    <name evidence="3" type="ORF">CUR86_07135</name>
</gene>
<evidence type="ECO:0000256" key="2">
    <source>
        <dbReference type="ARBA" id="ARBA00022723"/>
    </source>
</evidence>
<name>A0ABT6I4Q4_9GAMM</name>
<evidence type="ECO:0000256" key="1">
    <source>
        <dbReference type="ARBA" id="ARBA00008635"/>
    </source>
</evidence>
<reference evidence="3" key="1">
    <citation type="journal article" date="2015" name="Antonie Van Leeuwenhoek">
        <title>Comparative 16S rRNA signatures and multilocus sequence analysis for the genus Salinicola and description of Salinicola acroporae sp. nov., isolated from coral Acropora digitifera.</title>
        <authorList>
            <person name="Lepcha R.T."/>
            <person name="Poddar A."/>
            <person name="Schumann P."/>
            <person name="Das S.K."/>
        </authorList>
    </citation>
    <scope>NUCLEOTIDE SEQUENCE</scope>
    <source>
        <strain evidence="3">S4-41</strain>
    </source>
</reference>
<evidence type="ECO:0000313" key="3">
    <source>
        <dbReference type="EMBL" id="MDH4572255.1"/>
    </source>
</evidence>
<dbReference type="PANTHER" id="PTHR37302:SF3">
    <property type="entry name" value="DAMAGE-INDUCIBLE PROTEIN DINB"/>
    <property type="match status" value="1"/>
</dbReference>
<sequence>MIQHFRHQAYCNLWSNHRLLKACARLSVAELQARRSSFFPSIHATLNHILVVDAYYIDALEGGTLGQRAFEDETPHARIDTLLPAQEMLDRRLIAVCDELKPSTLADNVTLERADRRQLEPAHRVLAHLFVHQTHHRGQVHAMLSETDVAPPQLDEFFLLDEAPLRQAEFEALGISEAQVWGHFAEGDHANSRCASASAAMLLKRKSTVGMSPGFMVAPKPSLSWRR</sequence>
<reference evidence="3" key="2">
    <citation type="submission" date="2017-11" db="EMBL/GenBank/DDBJ databases">
        <authorList>
            <person name="Das S.K."/>
        </authorList>
    </citation>
    <scope>NUCLEOTIDE SEQUENCE</scope>
    <source>
        <strain evidence="3">S4-41</strain>
    </source>
</reference>
<keyword evidence="2" id="KW-0479">Metal-binding</keyword>
<dbReference type="PANTHER" id="PTHR37302">
    <property type="entry name" value="SLR1116 PROTEIN"/>
    <property type="match status" value="1"/>
</dbReference>
<dbReference type="SUPFAM" id="SSF109854">
    <property type="entry name" value="DinB/YfiT-like putative metalloenzymes"/>
    <property type="match status" value="1"/>
</dbReference>
<organism evidence="3 4">
    <name type="scientific">Salinicola acroporae</name>
    <dbReference type="NCBI Taxonomy" id="1541440"/>
    <lineage>
        <taxon>Bacteria</taxon>
        <taxon>Pseudomonadati</taxon>
        <taxon>Pseudomonadota</taxon>
        <taxon>Gammaproteobacteria</taxon>
        <taxon>Oceanospirillales</taxon>
        <taxon>Halomonadaceae</taxon>
        <taxon>Salinicola</taxon>
    </lineage>
</organism>
<evidence type="ECO:0000313" key="4">
    <source>
        <dbReference type="Proteomes" id="UP001162135"/>
    </source>
</evidence>
<dbReference type="InterPro" id="IPR034660">
    <property type="entry name" value="DinB/YfiT-like"/>
</dbReference>
<comment type="caution">
    <text evidence="3">The sequence shown here is derived from an EMBL/GenBank/DDBJ whole genome shotgun (WGS) entry which is preliminary data.</text>
</comment>
<keyword evidence="4" id="KW-1185">Reference proteome</keyword>
<dbReference type="Pfam" id="PF05163">
    <property type="entry name" value="DinB"/>
    <property type="match status" value="1"/>
</dbReference>
<dbReference type="EMBL" id="PGFS01000001">
    <property type="protein sequence ID" value="MDH4572255.1"/>
    <property type="molecule type" value="Genomic_DNA"/>
</dbReference>